<dbReference type="Proteomes" id="UP001172082">
    <property type="component" value="Unassembled WGS sequence"/>
</dbReference>
<accession>A0ABT8KNB9</accession>
<evidence type="ECO:0000256" key="11">
    <source>
        <dbReference type="ARBA" id="ARBA00047481"/>
    </source>
</evidence>
<dbReference type="Gene3D" id="3.40.640.10">
    <property type="entry name" value="Type I PLP-dependent aspartate aminotransferase-like (Major domain)"/>
    <property type="match status" value="1"/>
</dbReference>
<dbReference type="GO" id="GO:0004400">
    <property type="term" value="F:histidinol-phosphate transaminase activity"/>
    <property type="evidence" value="ECO:0007669"/>
    <property type="project" value="UniProtKB-EC"/>
</dbReference>
<dbReference type="PANTHER" id="PTHR42885">
    <property type="entry name" value="HISTIDINOL-PHOSPHATE AMINOTRANSFERASE-RELATED"/>
    <property type="match status" value="1"/>
</dbReference>
<dbReference type="CDD" id="cd00609">
    <property type="entry name" value="AAT_like"/>
    <property type="match status" value="1"/>
</dbReference>
<evidence type="ECO:0000256" key="7">
    <source>
        <dbReference type="ARBA" id="ARBA00022605"/>
    </source>
</evidence>
<dbReference type="Pfam" id="PF00155">
    <property type="entry name" value="Aminotran_1_2"/>
    <property type="match status" value="1"/>
</dbReference>
<comment type="subunit">
    <text evidence="5 12">Homodimer.</text>
</comment>
<evidence type="ECO:0000313" key="15">
    <source>
        <dbReference type="Proteomes" id="UP001172082"/>
    </source>
</evidence>
<dbReference type="PROSITE" id="PS00599">
    <property type="entry name" value="AA_TRANSFER_CLASS_2"/>
    <property type="match status" value="1"/>
</dbReference>
<organism evidence="14 15">
    <name type="scientific">Splendidivirga corallicola</name>
    <dbReference type="NCBI Taxonomy" id="3051826"/>
    <lineage>
        <taxon>Bacteria</taxon>
        <taxon>Pseudomonadati</taxon>
        <taxon>Bacteroidota</taxon>
        <taxon>Cytophagia</taxon>
        <taxon>Cytophagales</taxon>
        <taxon>Splendidivirgaceae</taxon>
        <taxon>Splendidivirga</taxon>
    </lineage>
</organism>
<keyword evidence="6 12" id="KW-0032">Aminotransferase</keyword>
<gene>
    <name evidence="12 14" type="primary">hisC</name>
    <name evidence="14" type="ORF">QQ008_10110</name>
</gene>
<sequence length="354" mass="40118">MFDIDKLTRENIKKLIPYSSARDEFAGEAKVFLDANENPFETGLNRYPDPYQLVLKQAISKLKNVTSNQIFLGNGSDEVIDLLLRAFCEPGQDNIIILPPTYGMYKVSASINDVQVKEVPLTKEYQLDAEGILSAIDKNTKLIFVCSPNNPTGNDIDQEVIVSILRAFNGIVVIDEAYIDFTSRKSFITQLEDYPNLLVMQTFSKAWGLAGIRLGMAFCSENIIRILNKIKPPYNINELTQKTALKALENKEEMQRTRDIILSERELLKEELEQLNIVEKVFDSSANFLLVRITNALAVFQYLMGMEIIVRNRANVILCEDCLRITIGTEAENKALLDALKKYQKNEASFSSEH</sequence>
<feature type="domain" description="Aminotransferase class I/classII large" evidence="13">
    <location>
        <begin position="43"/>
        <end position="340"/>
    </location>
</feature>
<evidence type="ECO:0000259" key="13">
    <source>
        <dbReference type="Pfam" id="PF00155"/>
    </source>
</evidence>
<evidence type="ECO:0000256" key="1">
    <source>
        <dbReference type="ARBA" id="ARBA00001933"/>
    </source>
</evidence>
<dbReference type="PANTHER" id="PTHR42885:SF2">
    <property type="entry name" value="HISTIDINOL-PHOSPHATE AMINOTRANSFERASE"/>
    <property type="match status" value="1"/>
</dbReference>
<dbReference type="InterPro" id="IPR004839">
    <property type="entry name" value="Aminotransferase_I/II_large"/>
</dbReference>
<feature type="modified residue" description="N6-(pyridoxal phosphate)lysine" evidence="12">
    <location>
        <position position="205"/>
    </location>
</feature>
<evidence type="ECO:0000256" key="8">
    <source>
        <dbReference type="ARBA" id="ARBA00022679"/>
    </source>
</evidence>
<keyword evidence="8 12" id="KW-0808">Transferase</keyword>
<comment type="similarity">
    <text evidence="4 12">Belongs to the class-II pyridoxal-phosphate-dependent aminotransferase family. Histidinol-phosphate aminotransferase subfamily.</text>
</comment>
<comment type="cofactor">
    <cofactor evidence="1 12">
        <name>pyridoxal 5'-phosphate</name>
        <dbReference type="ChEBI" id="CHEBI:597326"/>
    </cofactor>
</comment>
<dbReference type="EMBL" id="JAUJEA010000003">
    <property type="protein sequence ID" value="MDN5201719.1"/>
    <property type="molecule type" value="Genomic_DNA"/>
</dbReference>
<protein>
    <recommendedName>
        <fullName evidence="12">Histidinol-phosphate aminotransferase</fullName>
        <ecNumber evidence="12">2.6.1.9</ecNumber>
    </recommendedName>
    <alternativeName>
        <fullName evidence="12">Imidazole acetol-phosphate transaminase</fullName>
    </alternativeName>
</protein>
<dbReference type="InterPro" id="IPR005861">
    <property type="entry name" value="HisP_aminotrans"/>
</dbReference>
<evidence type="ECO:0000256" key="3">
    <source>
        <dbReference type="ARBA" id="ARBA00005189"/>
    </source>
</evidence>
<evidence type="ECO:0000256" key="2">
    <source>
        <dbReference type="ARBA" id="ARBA00005011"/>
    </source>
</evidence>
<dbReference type="HAMAP" id="MF_01023">
    <property type="entry name" value="HisC_aminotrans_2"/>
    <property type="match status" value="1"/>
</dbReference>
<evidence type="ECO:0000256" key="6">
    <source>
        <dbReference type="ARBA" id="ARBA00022576"/>
    </source>
</evidence>
<dbReference type="Gene3D" id="3.90.1150.10">
    <property type="entry name" value="Aspartate Aminotransferase, domain 1"/>
    <property type="match status" value="1"/>
</dbReference>
<dbReference type="RefSeq" id="WP_346751747.1">
    <property type="nucleotide sequence ID" value="NZ_JAUJEA010000003.1"/>
</dbReference>
<evidence type="ECO:0000256" key="12">
    <source>
        <dbReference type="HAMAP-Rule" id="MF_01023"/>
    </source>
</evidence>
<dbReference type="InterPro" id="IPR015421">
    <property type="entry name" value="PyrdxlP-dep_Trfase_major"/>
</dbReference>
<keyword evidence="15" id="KW-1185">Reference proteome</keyword>
<evidence type="ECO:0000256" key="10">
    <source>
        <dbReference type="ARBA" id="ARBA00023102"/>
    </source>
</evidence>
<comment type="caution">
    <text evidence="14">The sequence shown here is derived from an EMBL/GenBank/DDBJ whole genome shotgun (WGS) entry which is preliminary data.</text>
</comment>
<comment type="pathway">
    <text evidence="3">Lipid metabolism.</text>
</comment>
<dbReference type="SUPFAM" id="SSF53383">
    <property type="entry name" value="PLP-dependent transferases"/>
    <property type="match status" value="1"/>
</dbReference>
<comment type="catalytic activity">
    <reaction evidence="11 12">
        <text>L-histidinol phosphate + 2-oxoglutarate = 3-(imidazol-4-yl)-2-oxopropyl phosphate + L-glutamate</text>
        <dbReference type="Rhea" id="RHEA:23744"/>
        <dbReference type="ChEBI" id="CHEBI:16810"/>
        <dbReference type="ChEBI" id="CHEBI:29985"/>
        <dbReference type="ChEBI" id="CHEBI:57766"/>
        <dbReference type="ChEBI" id="CHEBI:57980"/>
        <dbReference type="EC" id="2.6.1.9"/>
    </reaction>
</comment>
<comment type="pathway">
    <text evidence="2 12">Amino-acid biosynthesis; L-histidine biosynthesis; L-histidine from 5-phospho-alpha-D-ribose 1-diphosphate: step 7/9.</text>
</comment>
<dbReference type="InterPro" id="IPR001917">
    <property type="entry name" value="Aminotrans_II_pyridoxalP_BS"/>
</dbReference>
<dbReference type="EC" id="2.6.1.9" evidence="12"/>
<dbReference type="NCBIfam" id="TIGR01141">
    <property type="entry name" value="hisC"/>
    <property type="match status" value="1"/>
</dbReference>
<keyword evidence="9 12" id="KW-0663">Pyridoxal phosphate</keyword>
<dbReference type="InterPro" id="IPR015424">
    <property type="entry name" value="PyrdxlP-dep_Trfase"/>
</dbReference>
<keyword evidence="10 12" id="KW-0368">Histidine biosynthesis</keyword>
<evidence type="ECO:0000256" key="5">
    <source>
        <dbReference type="ARBA" id="ARBA00011738"/>
    </source>
</evidence>
<evidence type="ECO:0000256" key="9">
    <source>
        <dbReference type="ARBA" id="ARBA00022898"/>
    </source>
</evidence>
<reference evidence="14" key="1">
    <citation type="submission" date="2023-06" db="EMBL/GenBank/DDBJ databases">
        <title>Genomic of Parafulvivirga corallium.</title>
        <authorList>
            <person name="Wang G."/>
        </authorList>
    </citation>
    <scope>NUCLEOTIDE SEQUENCE</scope>
    <source>
        <strain evidence="14">BMA10</strain>
    </source>
</reference>
<evidence type="ECO:0000256" key="4">
    <source>
        <dbReference type="ARBA" id="ARBA00007970"/>
    </source>
</evidence>
<name>A0ABT8KNB9_9BACT</name>
<dbReference type="InterPro" id="IPR015422">
    <property type="entry name" value="PyrdxlP-dep_Trfase_small"/>
</dbReference>
<keyword evidence="7 12" id="KW-0028">Amino-acid biosynthesis</keyword>
<evidence type="ECO:0000313" key="14">
    <source>
        <dbReference type="EMBL" id="MDN5201719.1"/>
    </source>
</evidence>
<proteinExistence type="inferred from homology"/>